<dbReference type="Proteomes" id="UP001341840">
    <property type="component" value="Unassembled WGS sequence"/>
</dbReference>
<feature type="region of interest" description="Disordered" evidence="1">
    <location>
        <begin position="302"/>
        <end position="326"/>
    </location>
</feature>
<feature type="compositionally biased region" description="Basic and acidic residues" evidence="1">
    <location>
        <begin position="7"/>
        <end position="35"/>
    </location>
</feature>
<feature type="compositionally biased region" description="Polar residues" evidence="1">
    <location>
        <begin position="543"/>
        <end position="553"/>
    </location>
</feature>
<comment type="caution">
    <text evidence="2">The sequence shown here is derived from an EMBL/GenBank/DDBJ whole genome shotgun (WGS) entry which is preliminary data.</text>
</comment>
<evidence type="ECO:0000256" key="1">
    <source>
        <dbReference type="SAM" id="MobiDB-lite"/>
    </source>
</evidence>
<feature type="region of interest" description="Disordered" evidence="1">
    <location>
        <begin position="121"/>
        <end position="163"/>
    </location>
</feature>
<feature type="region of interest" description="Disordered" evidence="1">
    <location>
        <begin position="543"/>
        <end position="589"/>
    </location>
</feature>
<feature type="compositionally biased region" description="Polar residues" evidence="1">
    <location>
        <begin position="302"/>
        <end position="316"/>
    </location>
</feature>
<organism evidence="2 3">
    <name type="scientific">Stylosanthes scabra</name>
    <dbReference type="NCBI Taxonomy" id="79078"/>
    <lineage>
        <taxon>Eukaryota</taxon>
        <taxon>Viridiplantae</taxon>
        <taxon>Streptophyta</taxon>
        <taxon>Embryophyta</taxon>
        <taxon>Tracheophyta</taxon>
        <taxon>Spermatophyta</taxon>
        <taxon>Magnoliopsida</taxon>
        <taxon>eudicotyledons</taxon>
        <taxon>Gunneridae</taxon>
        <taxon>Pentapetalae</taxon>
        <taxon>rosids</taxon>
        <taxon>fabids</taxon>
        <taxon>Fabales</taxon>
        <taxon>Fabaceae</taxon>
        <taxon>Papilionoideae</taxon>
        <taxon>50 kb inversion clade</taxon>
        <taxon>dalbergioids sensu lato</taxon>
        <taxon>Dalbergieae</taxon>
        <taxon>Pterocarpus clade</taxon>
        <taxon>Stylosanthes</taxon>
    </lineage>
</organism>
<name>A0ABU6UVT7_9FABA</name>
<dbReference type="EMBL" id="JASCZI010123215">
    <property type="protein sequence ID" value="MED6165204.1"/>
    <property type="molecule type" value="Genomic_DNA"/>
</dbReference>
<evidence type="ECO:0000313" key="3">
    <source>
        <dbReference type="Proteomes" id="UP001341840"/>
    </source>
</evidence>
<proteinExistence type="predicted"/>
<reference evidence="2 3" key="1">
    <citation type="journal article" date="2023" name="Plants (Basel)">
        <title>Bridging the Gap: Combining Genomics and Transcriptomics Approaches to Understand Stylosanthes scabra, an Orphan Legume from the Brazilian Caatinga.</title>
        <authorList>
            <person name="Ferreira-Neto J.R.C."/>
            <person name="da Silva M.D."/>
            <person name="Binneck E."/>
            <person name="de Melo N.F."/>
            <person name="da Silva R.H."/>
            <person name="de Melo A.L.T.M."/>
            <person name="Pandolfi V."/>
            <person name="Bustamante F.O."/>
            <person name="Brasileiro-Vidal A.C."/>
            <person name="Benko-Iseppon A.M."/>
        </authorList>
    </citation>
    <scope>NUCLEOTIDE SEQUENCE [LARGE SCALE GENOMIC DNA]</scope>
    <source>
        <tissue evidence="2">Leaves</tissue>
    </source>
</reference>
<evidence type="ECO:0000313" key="2">
    <source>
        <dbReference type="EMBL" id="MED6165204.1"/>
    </source>
</evidence>
<accession>A0ABU6UVT7</accession>
<feature type="region of interest" description="Disordered" evidence="1">
    <location>
        <begin position="1"/>
        <end position="40"/>
    </location>
</feature>
<protein>
    <recommendedName>
        <fullName evidence="4">Ubiquitin-like protease family profile domain-containing protein</fullName>
    </recommendedName>
</protein>
<evidence type="ECO:0008006" key="4">
    <source>
        <dbReference type="Google" id="ProtNLM"/>
    </source>
</evidence>
<sequence length="589" mass="66889">MGLLKTGEMKAKKDKLENKKTTMRQEIRSNKKNDRAVVGSNEPLIITQQSVAIPGFSQSEDTPLAVAFENIRKRKKQQREDRNTKKRLTHINEGDELIKEAWRSTPETRMFDSFETVNLGRDDSGNVTAEGPVVVPSQPSQKEKEVLQAESEQHEKTNDAEVEGEDAAVEGGNAAVEVPPNMENVVQEELQPEPLVVIMPIKLEQPSKSRDAEVEVPPPIVENVVHEEIQPEPLVVIMPLQPKQQSGGTTEVEPDPINTQIPVEPELTLRPWLQPEAETSAVKGPIESTYEIITHVLLSMNQEGPSTQDGNQIQQTTDEDQCKTPETAPVTLKERCFIWATMENDNKYETIFQLRGPNTIEAMRYNFMTMAPQTCIDMQMVSLVCHALNREELQRFQRDVYCVPPEILIRIFQTYGTNYLDKKTKMPYLVSQLKDQHYLELLDKEKLRKHSTCNIMNQLRVWAGAPPLLKKQTIALQLRFVDVLKQPNPTNCGVYVMKWMELIDVAVLSAAHTFKLRYNIEEWSQEGDCVKADYEQGQYTTCGRNQTSNQYDTGDNHRSKGKMGRKPKPSAALKSPFVQVSTAELEKKH</sequence>
<feature type="compositionally biased region" description="Basic residues" evidence="1">
    <location>
        <begin position="559"/>
        <end position="568"/>
    </location>
</feature>
<gene>
    <name evidence="2" type="ORF">PIB30_097341</name>
</gene>
<feature type="compositionally biased region" description="Basic and acidic residues" evidence="1">
    <location>
        <begin position="141"/>
        <end position="159"/>
    </location>
</feature>
<keyword evidence="3" id="KW-1185">Reference proteome</keyword>